<feature type="region of interest" description="Disordered" evidence="1">
    <location>
        <begin position="1"/>
        <end position="24"/>
    </location>
</feature>
<accession>A0A2R6RIP3</accession>
<sequence length="50" mass="5393">MSDEEKMHEQGTPTRTMSKETSVDVVVSDSPAAIQYPEGGLRAWLTVLGG</sequence>
<evidence type="ECO:0000256" key="1">
    <source>
        <dbReference type="SAM" id="MobiDB-lite"/>
    </source>
</evidence>
<evidence type="ECO:0000313" key="3">
    <source>
        <dbReference type="Proteomes" id="UP000186601"/>
    </source>
</evidence>
<comment type="caution">
    <text evidence="2">The sequence shown here is derived from an EMBL/GenBank/DDBJ whole genome shotgun (WGS) entry which is preliminary data.</text>
</comment>
<dbReference type="AlphaFoldDB" id="A0A2R6RIP3"/>
<organism evidence="2 3">
    <name type="scientific">Hermanssonia centrifuga</name>
    <dbReference type="NCBI Taxonomy" id="98765"/>
    <lineage>
        <taxon>Eukaryota</taxon>
        <taxon>Fungi</taxon>
        <taxon>Dikarya</taxon>
        <taxon>Basidiomycota</taxon>
        <taxon>Agaricomycotina</taxon>
        <taxon>Agaricomycetes</taxon>
        <taxon>Polyporales</taxon>
        <taxon>Meruliaceae</taxon>
        <taxon>Hermanssonia</taxon>
    </lineage>
</organism>
<gene>
    <name evidence="2" type="ORF">PHLCEN_2v2622</name>
</gene>
<reference evidence="2 3" key="1">
    <citation type="submission" date="2018-02" db="EMBL/GenBank/DDBJ databases">
        <title>Genome sequence of the basidiomycete white-rot fungus Phlebia centrifuga.</title>
        <authorList>
            <person name="Granchi Z."/>
            <person name="Peng M."/>
            <person name="de Vries R.P."/>
            <person name="Hilden K."/>
            <person name="Makela M.R."/>
            <person name="Grigoriev I."/>
            <person name="Riley R."/>
        </authorList>
    </citation>
    <scope>NUCLEOTIDE SEQUENCE [LARGE SCALE GENOMIC DNA]</scope>
    <source>
        <strain evidence="2 3">FBCC195</strain>
    </source>
</reference>
<dbReference type="EMBL" id="MLYV02000245">
    <property type="protein sequence ID" value="PSS29891.1"/>
    <property type="molecule type" value="Genomic_DNA"/>
</dbReference>
<name>A0A2R6RIP3_9APHY</name>
<proteinExistence type="predicted"/>
<evidence type="ECO:0000313" key="2">
    <source>
        <dbReference type="EMBL" id="PSS29891.1"/>
    </source>
</evidence>
<keyword evidence="3" id="KW-1185">Reference proteome</keyword>
<protein>
    <submittedName>
        <fullName evidence="2">Uncharacterized protein</fullName>
    </submittedName>
</protein>
<dbReference type="Proteomes" id="UP000186601">
    <property type="component" value="Unassembled WGS sequence"/>
</dbReference>